<evidence type="ECO:0000313" key="3">
    <source>
        <dbReference type="Proteomes" id="UP000198281"/>
    </source>
</evidence>
<feature type="chain" id="PRO_5012082662" description="DUF4893 domain-containing protein" evidence="1">
    <location>
        <begin position="24"/>
        <end position="223"/>
    </location>
</feature>
<feature type="signal peptide" evidence="1">
    <location>
        <begin position="1"/>
        <end position="23"/>
    </location>
</feature>
<dbReference type="EMBL" id="FZOS01000013">
    <property type="protein sequence ID" value="SNS70940.1"/>
    <property type="molecule type" value="Genomic_DNA"/>
</dbReference>
<dbReference type="Pfam" id="PF16233">
    <property type="entry name" value="DUF4893"/>
    <property type="match status" value="1"/>
</dbReference>
<accession>A0A239GP80</accession>
<keyword evidence="3" id="KW-1185">Reference proteome</keyword>
<name>A0A239GP80_9SPHN</name>
<evidence type="ECO:0000256" key="1">
    <source>
        <dbReference type="SAM" id="SignalP"/>
    </source>
</evidence>
<proteinExistence type="predicted"/>
<reference evidence="3" key="1">
    <citation type="submission" date="2017-06" db="EMBL/GenBank/DDBJ databases">
        <authorList>
            <person name="Varghese N."/>
            <person name="Submissions S."/>
        </authorList>
    </citation>
    <scope>NUCLEOTIDE SEQUENCE [LARGE SCALE GENOMIC DNA]</scope>
    <source>
        <strain evidence="3">LNB2</strain>
    </source>
</reference>
<gene>
    <name evidence="2" type="ORF">SAMN06295912_11341</name>
</gene>
<organism evidence="2 3">
    <name type="scientific">Edaphosphingomonas laterariae</name>
    <dbReference type="NCBI Taxonomy" id="861865"/>
    <lineage>
        <taxon>Bacteria</taxon>
        <taxon>Pseudomonadati</taxon>
        <taxon>Pseudomonadota</taxon>
        <taxon>Alphaproteobacteria</taxon>
        <taxon>Sphingomonadales</taxon>
        <taxon>Rhizorhabdaceae</taxon>
        <taxon>Edaphosphingomonas</taxon>
    </lineage>
</organism>
<dbReference type="InterPro" id="IPR032609">
    <property type="entry name" value="DUF4893"/>
</dbReference>
<dbReference type="RefSeq" id="WP_089219980.1">
    <property type="nucleotide sequence ID" value="NZ_FZOS01000013.1"/>
</dbReference>
<keyword evidence="1" id="KW-0732">Signal</keyword>
<protein>
    <recommendedName>
        <fullName evidence="4">DUF4893 domain-containing protein</fullName>
    </recommendedName>
</protein>
<dbReference type="Proteomes" id="UP000198281">
    <property type="component" value="Unassembled WGS sequence"/>
</dbReference>
<evidence type="ECO:0000313" key="2">
    <source>
        <dbReference type="EMBL" id="SNS70940.1"/>
    </source>
</evidence>
<dbReference type="AlphaFoldDB" id="A0A239GP80"/>
<sequence length="223" mass="24211">MTSKNPLLLLFLLAIGCTTTPPAEPPAAIGMVEPAPPVPTAWRDVATAEDAAGIETLPARWQQVLTAVKGWRQPAVSAEGELLDPHAALVRPLLPPGRYRCRTLRFEPGRYGGFQSFQPWFCFVAEEGDLTTLTKATGSDRPAGRLWPDDDRRLVFLGTTARGTDKAAPAYGDRRAADTVGVLERVADFQWRLVLLRQDDGLDVIELVPDVPPPAPTPPKLAS</sequence>
<evidence type="ECO:0008006" key="4">
    <source>
        <dbReference type="Google" id="ProtNLM"/>
    </source>
</evidence>
<dbReference type="PROSITE" id="PS51257">
    <property type="entry name" value="PROKAR_LIPOPROTEIN"/>
    <property type="match status" value="1"/>
</dbReference>
<dbReference type="OrthoDB" id="9153930at2"/>